<dbReference type="OrthoDB" id="6278596at2759"/>
<dbReference type="InterPro" id="IPR021773">
    <property type="entry name" value="TPC11"/>
</dbReference>
<keyword evidence="4" id="KW-1185">Reference proteome</keyword>
<reference evidence="3 4" key="1">
    <citation type="journal article" date="2019" name="PLoS Genet.">
        <title>Convergent evolution of linked mating-type loci in basidiomycete fungi.</title>
        <authorList>
            <person name="Sun S."/>
            <person name="Coelho M.A."/>
            <person name="Heitman J."/>
            <person name="Nowrousian M."/>
        </authorList>
    </citation>
    <scope>NUCLEOTIDE SEQUENCE [LARGE SCALE GENOMIC DNA]</scope>
    <source>
        <strain evidence="3 4">CBS 4282</strain>
    </source>
</reference>
<evidence type="ECO:0000256" key="1">
    <source>
        <dbReference type="SAM" id="MobiDB-lite"/>
    </source>
</evidence>
<feature type="domain" description="Trafficking protein particle complex subunit 11" evidence="2">
    <location>
        <begin position="327"/>
        <end position="575"/>
    </location>
</feature>
<evidence type="ECO:0000313" key="4">
    <source>
        <dbReference type="Proteomes" id="UP000473826"/>
    </source>
</evidence>
<evidence type="ECO:0000313" key="3">
    <source>
        <dbReference type="EMBL" id="TXT06086.1"/>
    </source>
</evidence>
<gene>
    <name evidence="3" type="ORF">VHUM_03559</name>
</gene>
<dbReference type="EMBL" id="QKWK01000010">
    <property type="protein sequence ID" value="TXT06086.1"/>
    <property type="molecule type" value="Genomic_DNA"/>
</dbReference>
<feature type="region of interest" description="Disordered" evidence="1">
    <location>
        <begin position="1010"/>
        <end position="1078"/>
    </location>
</feature>
<dbReference type="Proteomes" id="UP000473826">
    <property type="component" value="Unassembled WGS sequence"/>
</dbReference>
<name>A0A7D8Z1J9_VANHU</name>
<evidence type="ECO:0000259" key="2">
    <source>
        <dbReference type="Pfam" id="PF11817"/>
    </source>
</evidence>
<sequence length="1078" mass="117275">MNSYPPEFLSHPQPLMFIAGLPGAGGDGGARRASSSSAGAPPAPAAAAPADASDEFETLGRDLRAVLEPYTQPPRVWLPEAERRSFRVVLTDKAAPLGGSGEAQHSPLSPLTPSSPLHPDGLIAPVWVRKHTDFVPSVFVLFLRLDEVAAESRRQAEREADEALVREISERRRRLGERGIKLTVVLMATTAALDSPGLDQRLSLIRRASVLSAKASLFVLTPVPSHELPDFVSSLQDALYDSALEYYAAHGKRIRRKRGRGNRSRSGSVAARPLGPQGWIVRYEWKAGWFAEARGELDLARRHYEDCWNELARMFSSTTTLPPRTKRWAEAKVLADCVAIKICKLLLYEGAATKVLLPFFVHLRRFADLSRGWGIGEETFEFWSWVARQYRILGEVLEIAQSHGFHVPPLPAPAYATPAASVVPPPSDELAIPISSTNAMHVLHPPAFYFYNAACCTIERKQRFDDALSAERDSGSVALAAAPGFANEKNIDHAALIVENLLKDEHQEASRLALYIAFRIAKTHCQAGEHELAMRYLNIISDKFAQEGWKPVLGEIRPIWYECAKQTGDVETAAKLLVDIRLRRRRPSRSPLMETTTHCVSAGNARALTTVDARIGFREAEVGVGSSVAYQVAISPKRNVDVSRLEFSQLRIGFSDGRPDVVVESGGDSRYLNVAVVEPQVFKAPLKWASGDVLVVTGELAGNVPTEVEISDITLVLTEGTWTLDLRLSPQRLSTWTVKEGTSYLPVSKLASSVIFSQLPHGLTLDVTHVPVAFVGESLPVKVKIASTDSRKLKLSLSVYLQPGAEVDGSTIAIGDTQSDALVKDVDLGAIEEGGEVEKEVTLIVPAEGTKLLDINVVSEVVGPVADTAETTKTAVIPVVAPCPATAGSTGFGVISALLTVPGPRGIVVDKVDVVADAENIKLLGSSLDAAAFPQSKLSHERALFGRCVRAAPGGPASVGRFGPHLVARGRRRGRGQADDGRCAARPRAARARSLHLVVALVPARRARPRAVPRVPRAAERAPHRSGMGRAAGRNRRRLRVVRPARRARRPRPRRRAVHRHCRGHGGRFSRMAEPPRH</sequence>
<dbReference type="PANTHER" id="PTHR14374">
    <property type="entry name" value="FOIE GRAS"/>
    <property type="match status" value="1"/>
</dbReference>
<feature type="compositionally biased region" description="Basic residues" evidence="1">
    <location>
        <begin position="1033"/>
        <end position="1068"/>
    </location>
</feature>
<proteinExistence type="predicted"/>
<feature type="region of interest" description="Disordered" evidence="1">
    <location>
        <begin position="20"/>
        <end position="54"/>
    </location>
</feature>
<feature type="compositionally biased region" description="Low complexity" evidence="1">
    <location>
        <begin position="31"/>
        <end position="51"/>
    </location>
</feature>
<organism evidence="3 4">
    <name type="scientific">Vanrija humicola</name>
    <name type="common">Yeast</name>
    <name type="synonym">Cryptococcus humicola</name>
    <dbReference type="NCBI Taxonomy" id="5417"/>
    <lineage>
        <taxon>Eukaryota</taxon>
        <taxon>Fungi</taxon>
        <taxon>Dikarya</taxon>
        <taxon>Basidiomycota</taxon>
        <taxon>Agaricomycotina</taxon>
        <taxon>Tremellomycetes</taxon>
        <taxon>Trichosporonales</taxon>
        <taxon>Trichosporonaceae</taxon>
        <taxon>Vanrija</taxon>
    </lineage>
</organism>
<dbReference type="PANTHER" id="PTHR14374:SF0">
    <property type="entry name" value="TRAFFICKING PROTEIN PARTICLE COMPLEX SUBUNIT 11"/>
    <property type="match status" value="1"/>
</dbReference>
<accession>A0A7D8Z1J9</accession>
<dbReference type="Pfam" id="PF11817">
    <property type="entry name" value="Foie-gras_1"/>
    <property type="match status" value="1"/>
</dbReference>
<protein>
    <recommendedName>
        <fullName evidence="2">Trafficking protein particle complex subunit 11 domain-containing protein</fullName>
    </recommendedName>
</protein>
<comment type="caution">
    <text evidence="3">The sequence shown here is derived from an EMBL/GenBank/DDBJ whole genome shotgun (WGS) entry which is preliminary data.</text>
</comment>
<dbReference type="AlphaFoldDB" id="A0A7D8Z1J9"/>